<organism evidence="3 4">
    <name type="scientific">candidate division MSBL1 archaeon SCGC-AAA259E22</name>
    <dbReference type="NCBI Taxonomy" id="1698265"/>
    <lineage>
        <taxon>Archaea</taxon>
        <taxon>Methanobacteriati</taxon>
        <taxon>Methanobacteriota</taxon>
        <taxon>candidate division MSBL1</taxon>
    </lineage>
</organism>
<dbReference type="InterPro" id="IPR013762">
    <property type="entry name" value="Integrase-like_cat_sf"/>
</dbReference>
<name>A0A133UDU8_9EURY</name>
<dbReference type="Gene3D" id="4.10.1060.50">
    <property type="match status" value="1"/>
</dbReference>
<evidence type="ECO:0000256" key="2">
    <source>
        <dbReference type="SAM" id="Coils"/>
    </source>
</evidence>
<keyword evidence="2" id="KW-0175">Coiled coil</keyword>
<sequence>MLDEVAERAGIDKPVNPHHFRHSRATYLASRFTQSQLCEWFGWVQGSDRPADYVHLSGRDIDADYARFHGIQDQQNPEESQLAPNECPRCDAKNAPRAKFCQNCGPALTTEAYKEIEEGKKRIQTLENQKVEANEFLDSILEQMVERKIKQMR</sequence>
<keyword evidence="4" id="KW-1185">Reference proteome</keyword>
<dbReference type="Proteomes" id="UP000070657">
    <property type="component" value="Unassembled WGS sequence"/>
</dbReference>
<dbReference type="GO" id="GO:0006310">
    <property type="term" value="P:DNA recombination"/>
    <property type="evidence" value="ECO:0007669"/>
    <property type="project" value="UniProtKB-KW"/>
</dbReference>
<gene>
    <name evidence="3" type="ORF">AKJ66_04325</name>
</gene>
<feature type="coiled-coil region" evidence="2">
    <location>
        <begin position="109"/>
        <end position="143"/>
    </location>
</feature>
<dbReference type="AlphaFoldDB" id="A0A133UDU8"/>
<protein>
    <recommendedName>
        <fullName evidence="5">Tyr recombinase domain-containing protein</fullName>
    </recommendedName>
</protein>
<evidence type="ECO:0000313" key="4">
    <source>
        <dbReference type="Proteomes" id="UP000070657"/>
    </source>
</evidence>
<dbReference type="Gene3D" id="1.10.443.10">
    <property type="entry name" value="Intergrase catalytic core"/>
    <property type="match status" value="1"/>
</dbReference>
<evidence type="ECO:0008006" key="5">
    <source>
        <dbReference type="Google" id="ProtNLM"/>
    </source>
</evidence>
<dbReference type="SUPFAM" id="SSF56349">
    <property type="entry name" value="DNA breaking-rejoining enzymes"/>
    <property type="match status" value="1"/>
</dbReference>
<dbReference type="InterPro" id="IPR038587">
    <property type="entry name" value="Ribosomal_eL40_sf"/>
</dbReference>
<dbReference type="GO" id="GO:0015074">
    <property type="term" value="P:DNA integration"/>
    <property type="evidence" value="ECO:0007669"/>
    <property type="project" value="InterPro"/>
</dbReference>
<keyword evidence="1" id="KW-0233">DNA recombination</keyword>
<evidence type="ECO:0000256" key="1">
    <source>
        <dbReference type="ARBA" id="ARBA00023172"/>
    </source>
</evidence>
<dbReference type="GO" id="GO:0003677">
    <property type="term" value="F:DNA binding"/>
    <property type="evidence" value="ECO:0007669"/>
    <property type="project" value="InterPro"/>
</dbReference>
<reference evidence="3 4" key="1">
    <citation type="journal article" date="2016" name="Sci. Rep.">
        <title>Metabolic traits of an uncultured archaeal lineage -MSBL1- from brine pools of the Red Sea.</title>
        <authorList>
            <person name="Mwirichia R."/>
            <person name="Alam I."/>
            <person name="Rashid M."/>
            <person name="Vinu M."/>
            <person name="Ba-Alawi W."/>
            <person name="Anthony Kamau A."/>
            <person name="Kamanda Ngugi D."/>
            <person name="Goker M."/>
            <person name="Klenk H.P."/>
            <person name="Bajic V."/>
            <person name="Stingl U."/>
        </authorList>
    </citation>
    <scope>NUCLEOTIDE SEQUENCE [LARGE SCALE GENOMIC DNA]</scope>
    <source>
        <strain evidence="3">SCGC-AAA259E22</strain>
    </source>
</reference>
<evidence type="ECO:0000313" key="3">
    <source>
        <dbReference type="EMBL" id="KXA92335.1"/>
    </source>
</evidence>
<dbReference type="EMBL" id="LHXP01000075">
    <property type="protein sequence ID" value="KXA92335.1"/>
    <property type="molecule type" value="Genomic_DNA"/>
</dbReference>
<dbReference type="InterPro" id="IPR011010">
    <property type="entry name" value="DNA_brk_join_enz"/>
</dbReference>
<proteinExistence type="predicted"/>
<accession>A0A133UDU8</accession>
<comment type="caution">
    <text evidence="3">The sequence shown here is derived from an EMBL/GenBank/DDBJ whole genome shotgun (WGS) entry which is preliminary data.</text>
</comment>